<gene>
    <name evidence="2" type="ORF">Nans01_27810</name>
</gene>
<evidence type="ECO:0008006" key="4">
    <source>
        <dbReference type="Google" id="ProtNLM"/>
    </source>
</evidence>
<keyword evidence="3" id="KW-1185">Reference proteome</keyword>
<proteinExistence type="predicted"/>
<dbReference type="Proteomes" id="UP001165092">
    <property type="component" value="Unassembled WGS sequence"/>
</dbReference>
<protein>
    <recommendedName>
        <fullName evidence="4">SHOCT domain-containing protein</fullName>
    </recommendedName>
</protein>
<dbReference type="EMBL" id="BSQG01000004">
    <property type="protein sequence ID" value="GLU48430.1"/>
    <property type="molecule type" value="Genomic_DNA"/>
</dbReference>
<evidence type="ECO:0000256" key="1">
    <source>
        <dbReference type="SAM" id="SignalP"/>
    </source>
</evidence>
<evidence type="ECO:0000313" key="2">
    <source>
        <dbReference type="EMBL" id="GLU48430.1"/>
    </source>
</evidence>
<name>A0A9W6P6N0_9ACTN</name>
<accession>A0A9W6P6N0</accession>
<sequence>MGFLIATVILFAVTALAVSLSITASAAEQLTGDQRSRSTPVEPDPAQEELRMLYARGEVDREEFLQRKIDLER</sequence>
<feature type="chain" id="PRO_5040730706" description="SHOCT domain-containing protein" evidence="1">
    <location>
        <begin position="27"/>
        <end position="73"/>
    </location>
</feature>
<comment type="caution">
    <text evidence="2">The sequence shown here is derived from an EMBL/GenBank/DDBJ whole genome shotgun (WGS) entry which is preliminary data.</text>
</comment>
<dbReference type="RefSeq" id="WP_285759913.1">
    <property type="nucleotide sequence ID" value="NZ_BSQG01000004.1"/>
</dbReference>
<organism evidence="2 3">
    <name type="scientific">Nocardiopsis ansamitocini</name>
    <dbReference type="NCBI Taxonomy" id="1670832"/>
    <lineage>
        <taxon>Bacteria</taxon>
        <taxon>Bacillati</taxon>
        <taxon>Actinomycetota</taxon>
        <taxon>Actinomycetes</taxon>
        <taxon>Streptosporangiales</taxon>
        <taxon>Nocardiopsidaceae</taxon>
        <taxon>Nocardiopsis</taxon>
    </lineage>
</organism>
<keyword evidence="1" id="KW-0732">Signal</keyword>
<feature type="signal peptide" evidence="1">
    <location>
        <begin position="1"/>
        <end position="26"/>
    </location>
</feature>
<reference evidence="2" key="1">
    <citation type="submission" date="2023-02" db="EMBL/GenBank/DDBJ databases">
        <title>Nocardiopsis ansamitocini NBRC 112285.</title>
        <authorList>
            <person name="Ichikawa N."/>
            <person name="Sato H."/>
            <person name="Tonouchi N."/>
        </authorList>
    </citation>
    <scope>NUCLEOTIDE SEQUENCE</scope>
    <source>
        <strain evidence="2">NBRC 112285</strain>
    </source>
</reference>
<dbReference type="AlphaFoldDB" id="A0A9W6P6N0"/>
<evidence type="ECO:0000313" key="3">
    <source>
        <dbReference type="Proteomes" id="UP001165092"/>
    </source>
</evidence>